<dbReference type="SMART" id="SM00428">
    <property type="entry name" value="H3"/>
    <property type="match status" value="1"/>
</dbReference>
<keyword evidence="4" id="KW-0544">Nucleosome core</keyword>
<feature type="compositionally biased region" description="Acidic residues" evidence="5">
    <location>
        <begin position="222"/>
        <end position="252"/>
    </location>
</feature>
<dbReference type="Proteomes" id="UP000241587">
    <property type="component" value="Unassembled WGS sequence"/>
</dbReference>
<sequence length="252" mass="27674">MAGTKQAVRKPVAAKTPRKAPAAKSVGKTTGANTTGKNVKRPRQTPNGKLKRGVAVTWQREFKKAVMESSRPAIPFAPFARLCREISENHLNGKLRFQETAIKALQEATENFIISVMEGVNLMCAHAKRVTIKQEDFVMYYKVMNTMPSPQNMALCAQINPEHDYHEFMWFRQRTVAEKREKASREAYEKRQAKITDDLHKRRKTKAAAKTAPANAGNSGEAEGEAEGEADADAEGEAAGEAEDGGGAEAEG</sequence>
<feature type="region of interest" description="Disordered" evidence="5">
    <location>
        <begin position="1"/>
        <end position="52"/>
    </location>
</feature>
<dbReference type="OrthoDB" id="10641194at2759"/>
<accession>A0A2T4H1Y8</accession>
<protein>
    <recommendedName>
        <fullName evidence="6">Core Histone H2A/H2B/H3 domain-containing protein</fullName>
    </recommendedName>
</protein>
<proteinExistence type="inferred from homology"/>
<dbReference type="EMBL" id="PVEM01000003">
    <property type="protein sequence ID" value="PTD09821.1"/>
    <property type="molecule type" value="Genomic_DNA"/>
</dbReference>
<dbReference type="InterPro" id="IPR000164">
    <property type="entry name" value="Histone_H3/CENP-A"/>
</dbReference>
<feature type="domain" description="Core Histone H2A/H2B/H3" evidence="6">
    <location>
        <begin position="60"/>
        <end position="141"/>
    </location>
</feature>
<dbReference type="AlphaFoldDB" id="A0A2T4H1Y8"/>
<evidence type="ECO:0000256" key="2">
    <source>
        <dbReference type="ARBA" id="ARBA00010343"/>
    </source>
</evidence>
<dbReference type="Pfam" id="PF00125">
    <property type="entry name" value="Histone"/>
    <property type="match status" value="1"/>
</dbReference>
<comment type="similarity">
    <text evidence="2">Belongs to the histone H3 family.</text>
</comment>
<name>A0A2T4H1Y8_FUSCU</name>
<feature type="compositionally biased region" description="Low complexity" evidence="5">
    <location>
        <begin position="10"/>
        <end position="37"/>
    </location>
</feature>
<keyword evidence="3" id="KW-0158">Chromosome</keyword>
<feature type="region of interest" description="Disordered" evidence="5">
    <location>
        <begin position="182"/>
        <end position="252"/>
    </location>
</feature>
<evidence type="ECO:0000313" key="7">
    <source>
        <dbReference type="EMBL" id="PTD09821.1"/>
    </source>
</evidence>
<keyword evidence="8" id="KW-1185">Reference proteome</keyword>
<dbReference type="Gene3D" id="1.10.20.10">
    <property type="entry name" value="Histone, subunit A"/>
    <property type="match status" value="1"/>
</dbReference>
<dbReference type="InterPro" id="IPR009072">
    <property type="entry name" value="Histone-fold"/>
</dbReference>
<dbReference type="PANTHER" id="PTHR11426">
    <property type="entry name" value="HISTONE H3"/>
    <property type="match status" value="1"/>
</dbReference>
<dbReference type="GO" id="GO:0046982">
    <property type="term" value="F:protein heterodimerization activity"/>
    <property type="evidence" value="ECO:0007669"/>
    <property type="project" value="InterPro"/>
</dbReference>
<comment type="subcellular location">
    <subcellularLocation>
        <location evidence="1">Chromosome</location>
    </subcellularLocation>
</comment>
<dbReference type="GO" id="GO:0003677">
    <property type="term" value="F:DNA binding"/>
    <property type="evidence" value="ECO:0007669"/>
    <property type="project" value="InterPro"/>
</dbReference>
<keyword evidence="4" id="KW-0238">DNA-binding</keyword>
<organism evidence="7 8">
    <name type="scientific">Fusarium culmorum</name>
    <dbReference type="NCBI Taxonomy" id="5516"/>
    <lineage>
        <taxon>Eukaryota</taxon>
        <taxon>Fungi</taxon>
        <taxon>Dikarya</taxon>
        <taxon>Ascomycota</taxon>
        <taxon>Pezizomycotina</taxon>
        <taxon>Sordariomycetes</taxon>
        <taxon>Hypocreomycetidae</taxon>
        <taxon>Hypocreales</taxon>
        <taxon>Nectriaceae</taxon>
        <taxon>Fusarium</taxon>
    </lineage>
</organism>
<evidence type="ECO:0000256" key="1">
    <source>
        <dbReference type="ARBA" id="ARBA00004286"/>
    </source>
</evidence>
<dbReference type="InterPro" id="IPR007125">
    <property type="entry name" value="H2A/H2B/H3"/>
</dbReference>
<feature type="compositionally biased region" description="Basic and acidic residues" evidence="5">
    <location>
        <begin position="182"/>
        <end position="200"/>
    </location>
</feature>
<evidence type="ECO:0000259" key="6">
    <source>
        <dbReference type="Pfam" id="PF00125"/>
    </source>
</evidence>
<evidence type="ECO:0000256" key="5">
    <source>
        <dbReference type="SAM" id="MobiDB-lite"/>
    </source>
</evidence>
<dbReference type="PRINTS" id="PR00622">
    <property type="entry name" value="HISTONEH3"/>
</dbReference>
<reference evidence="7 8" key="1">
    <citation type="submission" date="2018-02" db="EMBL/GenBank/DDBJ databases">
        <title>Fusarium culmorum secondary metabolites in fungal-bacterial-plant interactions.</title>
        <authorList>
            <person name="Schmidt R."/>
        </authorList>
    </citation>
    <scope>NUCLEOTIDE SEQUENCE [LARGE SCALE GENOMIC DNA]</scope>
    <source>
        <strain evidence="7 8">PV</strain>
    </source>
</reference>
<evidence type="ECO:0000256" key="3">
    <source>
        <dbReference type="ARBA" id="ARBA00022454"/>
    </source>
</evidence>
<evidence type="ECO:0000256" key="4">
    <source>
        <dbReference type="ARBA" id="ARBA00023269"/>
    </source>
</evidence>
<comment type="caution">
    <text evidence="7">The sequence shown here is derived from an EMBL/GenBank/DDBJ whole genome shotgun (WGS) entry which is preliminary data.</text>
</comment>
<evidence type="ECO:0000313" key="8">
    <source>
        <dbReference type="Proteomes" id="UP000241587"/>
    </source>
</evidence>
<dbReference type="GO" id="GO:0000786">
    <property type="term" value="C:nucleosome"/>
    <property type="evidence" value="ECO:0007669"/>
    <property type="project" value="UniProtKB-KW"/>
</dbReference>
<gene>
    <name evidence="7" type="ORF">FCULG_00007773</name>
</gene>
<dbReference type="SUPFAM" id="SSF47113">
    <property type="entry name" value="Histone-fold"/>
    <property type="match status" value="1"/>
</dbReference>
<dbReference type="GO" id="GO:0030527">
    <property type="term" value="F:structural constituent of chromatin"/>
    <property type="evidence" value="ECO:0007669"/>
    <property type="project" value="InterPro"/>
</dbReference>